<dbReference type="AlphaFoldDB" id="A0A090VWV2"/>
<feature type="domain" description="Secretion system C-terminal sorting" evidence="2">
    <location>
        <begin position="6"/>
        <end position="68"/>
    </location>
</feature>
<keyword evidence="1" id="KW-0732">Signal</keyword>
<dbReference type="Pfam" id="PF18962">
    <property type="entry name" value="Por_Secre_tail"/>
    <property type="match status" value="1"/>
</dbReference>
<proteinExistence type="predicted"/>
<evidence type="ECO:0000256" key="1">
    <source>
        <dbReference type="ARBA" id="ARBA00022729"/>
    </source>
</evidence>
<dbReference type="RefSeq" id="WP_052415114.1">
    <property type="nucleotide sequence ID" value="NZ_BBNR01000012.1"/>
</dbReference>
<comment type="caution">
    <text evidence="3">The sequence shown here is derived from an EMBL/GenBank/DDBJ whole genome shotgun (WGS) entry which is preliminary data.</text>
</comment>
<protein>
    <recommendedName>
        <fullName evidence="2">Secretion system C-terminal sorting domain-containing protein</fullName>
    </recommendedName>
</protein>
<dbReference type="Proteomes" id="UP000029641">
    <property type="component" value="Unassembled WGS sequence"/>
</dbReference>
<dbReference type="NCBIfam" id="TIGR04183">
    <property type="entry name" value="Por_Secre_tail"/>
    <property type="match status" value="1"/>
</dbReference>
<evidence type="ECO:0000313" key="3">
    <source>
        <dbReference type="EMBL" id="GAL67749.1"/>
    </source>
</evidence>
<name>A0A090VWV2_9FLAO</name>
<evidence type="ECO:0000313" key="4">
    <source>
        <dbReference type="Proteomes" id="UP000029641"/>
    </source>
</evidence>
<reference evidence="3 4" key="1">
    <citation type="journal article" date="2014" name="Genome Announc.">
        <title>Draft Genome Sequence of Marine Flavobacterium Jejuia pallidilutea Strain 11shimoA1 and Pigmentation Mutants.</title>
        <authorList>
            <person name="Takatani N."/>
            <person name="Nakanishi M."/>
            <person name="Meirelles P."/>
            <person name="Mino S."/>
            <person name="Suda W."/>
            <person name="Oshima K."/>
            <person name="Hattori M."/>
            <person name="Ohkuma M."/>
            <person name="Hosokawa M."/>
            <person name="Miyashita K."/>
            <person name="Thompson F.L."/>
            <person name="Niwa A."/>
            <person name="Sawabe T."/>
            <person name="Sawabe T."/>
        </authorList>
    </citation>
    <scope>NUCLEOTIDE SEQUENCE [LARGE SCALE GENOMIC DNA]</scope>
    <source>
        <strain evidence="3 4">JCM 19301</strain>
    </source>
</reference>
<organism evidence="3 4">
    <name type="scientific">Jejuia pallidilutea</name>
    <dbReference type="NCBI Taxonomy" id="504487"/>
    <lineage>
        <taxon>Bacteria</taxon>
        <taxon>Pseudomonadati</taxon>
        <taxon>Bacteroidota</taxon>
        <taxon>Flavobacteriia</taxon>
        <taxon>Flavobacteriales</taxon>
        <taxon>Flavobacteriaceae</taxon>
        <taxon>Jejuia</taxon>
    </lineage>
</organism>
<dbReference type="STRING" id="504487.JCM19538_1628"/>
<dbReference type="InterPro" id="IPR026444">
    <property type="entry name" value="Secre_tail"/>
</dbReference>
<accession>A0A090VWV2</accession>
<sequence>MGNNASTVYITSSNKFAIKKVAIYNVLGKQIKSTITTRKELDISSLNSGVYILKITEGTVSETRKLVIK</sequence>
<gene>
    <name evidence="3" type="ORF">JCM19301_1036</name>
</gene>
<dbReference type="EMBL" id="BBNR01000012">
    <property type="protein sequence ID" value="GAL67749.1"/>
    <property type="molecule type" value="Genomic_DNA"/>
</dbReference>
<evidence type="ECO:0000259" key="2">
    <source>
        <dbReference type="Pfam" id="PF18962"/>
    </source>
</evidence>